<dbReference type="PANTHER" id="PTHR22028">
    <property type="entry name" value="SFI1 SPINDLE BODY DOMAIN-CONTAINING PROTEIN-RELATED"/>
    <property type="match status" value="1"/>
</dbReference>
<accession>A0A4Z2J4F4</accession>
<keyword evidence="3" id="KW-1185">Reference proteome</keyword>
<evidence type="ECO:0000256" key="1">
    <source>
        <dbReference type="SAM" id="MobiDB-lite"/>
    </source>
</evidence>
<feature type="region of interest" description="Disordered" evidence="1">
    <location>
        <begin position="1"/>
        <end position="25"/>
    </location>
</feature>
<dbReference type="GO" id="GO:0019902">
    <property type="term" value="F:phosphatase binding"/>
    <property type="evidence" value="ECO:0007669"/>
    <property type="project" value="TreeGrafter"/>
</dbReference>
<feature type="compositionally biased region" description="Basic and acidic residues" evidence="1">
    <location>
        <begin position="1"/>
        <end position="12"/>
    </location>
</feature>
<evidence type="ECO:0000313" key="2">
    <source>
        <dbReference type="EMBL" id="TNN84363.1"/>
    </source>
</evidence>
<dbReference type="EMBL" id="SRLO01000027">
    <property type="protein sequence ID" value="TNN84363.1"/>
    <property type="molecule type" value="Genomic_DNA"/>
</dbReference>
<dbReference type="PANTHER" id="PTHR22028:SF4">
    <property type="entry name" value="PROTEIN SFI1 HOMOLOG"/>
    <property type="match status" value="1"/>
</dbReference>
<evidence type="ECO:0000313" key="3">
    <source>
        <dbReference type="Proteomes" id="UP000314294"/>
    </source>
</evidence>
<dbReference type="InterPro" id="IPR052270">
    <property type="entry name" value="CACF_protein"/>
</dbReference>
<gene>
    <name evidence="2" type="primary">Sfi1</name>
    <name evidence="2" type="ORF">EYF80_005356</name>
</gene>
<protein>
    <submittedName>
        <fullName evidence="2">Protein SFI1</fullName>
    </submittedName>
</protein>
<comment type="caution">
    <text evidence="2">The sequence shown here is derived from an EMBL/GenBank/DDBJ whole genome shotgun (WGS) entry which is preliminary data.</text>
</comment>
<reference evidence="2 3" key="1">
    <citation type="submission" date="2019-03" db="EMBL/GenBank/DDBJ databases">
        <title>First draft genome of Liparis tanakae, snailfish: a comprehensive survey of snailfish specific genes.</title>
        <authorList>
            <person name="Kim W."/>
            <person name="Song I."/>
            <person name="Jeong J.-H."/>
            <person name="Kim D."/>
            <person name="Kim S."/>
            <person name="Ryu S."/>
            <person name="Song J.Y."/>
            <person name="Lee S.K."/>
        </authorList>
    </citation>
    <scope>NUCLEOTIDE SEQUENCE [LARGE SCALE GENOMIC DNA]</scope>
    <source>
        <tissue evidence="2">Muscle</tissue>
    </source>
</reference>
<sequence>MQSYAREPDPLRPRPRSVCSGGERKQVRKVHTRKILYRVGYSWNKGGRLKELRIRHLARKFLKIWIQNTFGRILPHKAKSHYNTGVLKRAFAGWRDEWWTSRREWSLTMRAECHYRYYLYNLAFQSWQMFMSLHREKKSKVHTAQSFADMQRMRLVWERWEVFTEMRRMKKRMLESTLEHKRLVTLHSAWRLWRTRLQQNRDRHTLEDQALKQRALTLQSRMCRCAEKKLKETGLQITCYHWKLWQDRLEEAEDKSFQPQTELAVTYHRRRQYSLAFYTWWGRLEEHKERMLSERMAILHEERCRLQKAWTRWRQRTEQQMDEEQKQEASKRLYRHTLLHRSMTQWKDNSTEIRDRRNRELQACHQGDLCCMRLAVGKWKKSQRVKKSKVREMQRYHEVKLLKHTFVAWKVCGHLESHKCFMLKY</sequence>
<dbReference type="Proteomes" id="UP000314294">
    <property type="component" value="Unassembled WGS sequence"/>
</dbReference>
<organism evidence="2 3">
    <name type="scientific">Liparis tanakae</name>
    <name type="common">Tanaka's snailfish</name>
    <dbReference type="NCBI Taxonomy" id="230148"/>
    <lineage>
        <taxon>Eukaryota</taxon>
        <taxon>Metazoa</taxon>
        <taxon>Chordata</taxon>
        <taxon>Craniata</taxon>
        <taxon>Vertebrata</taxon>
        <taxon>Euteleostomi</taxon>
        <taxon>Actinopterygii</taxon>
        <taxon>Neopterygii</taxon>
        <taxon>Teleostei</taxon>
        <taxon>Neoteleostei</taxon>
        <taxon>Acanthomorphata</taxon>
        <taxon>Eupercaria</taxon>
        <taxon>Perciformes</taxon>
        <taxon>Cottioidei</taxon>
        <taxon>Cottales</taxon>
        <taxon>Liparidae</taxon>
        <taxon>Liparis</taxon>
    </lineage>
</organism>
<proteinExistence type="predicted"/>
<name>A0A4Z2J4F4_9TELE</name>
<dbReference type="OrthoDB" id="8947695at2759"/>
<dbReference type="AlphaFoldDB" id="A0A4Z2J4F4"/>